<dbReference type="EMBL" id="LIZX01000059">
    <property type="protein sequence ID" value="KPJ67959.1"/>
    <property type="molecule type" value="Genomic_DNA"/>
</dbReference>
<name>A0A0S7XZQ3_UNCSA</name>
<accession>A0A0S7XZQ3</accession>
<keyword evidence="1" id="KW-0472">Membrane</keyword>
<evidence type="ECO:0000313" key="2">
    <source>
        <dbReference type="EMBL" id="KPJ67959.1"/>
    </source>
</evidence>
<keyword evidence="1" id="KW-0812">Transmembrane</keyword>
<evidence type="ECO:0000313" key="3">
    <source>
        <dbReference type="Proteomes" id="UP000051861"/>
    </source>
</evidence>
<feature type="transmembrane region" description="Helical" evidence="1">
    <location>
        <begin position="37"/>
        <end position="58"/>
    </location>
</feature>
<dbReference type="Proteomes" id="UP000051861">
    <property type="component" value="Unassembled WGS sequence"/>
</dbReference>
<proteinExistence type="predicted"/>
<dbReference type="AlphaFoldDB" id="A0A0S7XZQ3"/>
<protein>
    <submittedName>
        <fullName evidence="2">Uncharacterized protein</fullName>
    </submittedName>
</protein>
<organism evidence="2 3">
    <name type="scientific">candidate division WOR-1 bacterium DG_54_3</name>
    <dbReference type="NCBI Taxonomy" id="1703775"/>
    <lineage>
        <taxon>Bacteria</taxon>
        <taxon>Bacillati</taxon>
        <taxon>Saganbacteria</taxon>
    </lineage>
</organism>
<evidence type="ECO:0000256" key="1">
    <source>
        <dbReference type="SAM" id="Phobius"/>
    </source>
</evidence>
<feature type="transmembrane region" description="Helical" evidence="1">
    <location>
        <begin position="78"/>
        <end position="97"/>
    </location>
</feature>
<keyword evidence="1" id="KW-1133">Transmembrane helix</keyword>
<reference evidence="2 3" key="1">
    <citation type="journal article" date="2015" name="Microbiome">
        <title>Genomic resolution of linkages in carbon, nitrogen, and sulfur cycling among widespread estuary sediment bacteria.</title>
        <authorList>
            <person name="Baker B.J."/>
            <person name="Lazar C.S."/>
            <person name="Teske A.P."/>
            <person name="Dick G.J."/>
        </authorList>
    </citation>
    <scope>NUCLEOTIDE SEQUENCE [LARGE SCALE GENOMIC DNA]</scope>
    <source>
        <strain evidence="2">DG_54_3</strain>
    </source>
</reference>
<feature type="transmembrane region" description="Helical" evidence="1">
    <location>
        <begin position="6"/>
        <end position="25"/>
    </location>
</feature>
<gene>
    <name evidence="2" type="ORF">AMJ44_07000</name>
</gene>
<sequence length="105" mass="11931">MIELYTDLVVGINIVLIFGSVFLALEIIKSLGMKQSYVLAKGWLYILPAVGIIALIRIYDFFTEYSVYSGSRLIHELLYLAFNVTLFMGLMVQFMAIKKAKEGRI</sequence>
<comment type="caution">
    <text evidence="2">The sequence shown here is derived from an EMBL/GenBank/DDBJ whole genome shotgun (WGS) entry which is preliminary data.</text>
</comment>